<dbReference type="EMBL" id="CDHK01000005">
    <property type="protein sequence ID" value="CEJ57616.1"/>
    <property type="molecule type" value="Genomic_DNA"/>
</dbReference>
<keyword evidence="1" id="KW-0472">Membrane</keyword>
<dbReference type="Pfam" id="PF00884">
    <property type="entry name" value="Sulfatase"/>
    <property type="match status" value="1"/>
</dbReference>
<protein>
    <recommendedName>
        <fullName evidence="2">Sulfatase N-terminal domain-containing protein</fullName>
    </recommendedName>
</protein>
<evidence type="ECO:0000259" key="2">
    <source>
        <dbReference type="Pfam" id="PF00884"/>
    </source>
</evidence>
<proteinExistence type="predicted"/>
<name>A0A0F7TP30_PENBI</name>
<feature type="domain" description="Sulfatase N-terminal" evidence="2">
    <location>
        <begin position="487"/>
        <end position="766"/>
    </location>
</feature>
<accession>A0A0F7TP30</accession>
<keyword evidence="1" id="KW-1133">Transmembrane helix</keyword>
<feature type="transmembrane region" description="Helical" evidence="1">
    <location>
        <begin position="84"/>
        <end position="105"/>
    </location>
</feature>
<dbReference type="InterPro" id="IPR052701">
    <property type="entry name" value="GAG_Ulvan_Degrading_Sulfatases"/>
</dbReference>
<keyword evidence="4" id="KW-1185">Reference proteome</keyword>
<dbReference type="SUPFAM" id="SSF53649">
    <property type="entry name" value="Alkaline phosphatase-like"/>
    <property type="match status" value="1"/>
</dbReference>
<evidence type="ECO:0000313" key="3">
    <source>
        <dbReference type="EMBL" id="CEJ57616.1"/>
    </source>
</evidence>
<reference evidence="4" key="1">
    <citation type="journal article" date="2015" name="Genome Announc.">
        <title>Draft genome sequence of the fungus Penicillium brasilianum MG11.</title>
        <authorList>
            <person name="Horn F."/>
            <person name="Linde J."/>
            <person name="Mattern D.J."/>
            <person name="Walther G."/>
            <person name="Guthke R."/>
            <person name="Brakhage A.A."/>
            <person name="Valiante V."/>
        </authorList>
    </citation>
    <scope>NUCLEOTIDE SEQUENCE [LARGE SCALE GENOMIC DNA]</scope>
    <source>
        <strain evidence="4">MG11</strain>
    </source>
</reference>
<organism evidence="3 4">
    <name type="scientific">Penicillium brasilianum</name>
    <dbReference type="NCBI Taxonomy" id="104259"/>
    <lineage>
        <taxon>Eukaryota</taxon>
        <taxon>Fungi</taxon>
        <taxon>Dikarya</taxon>
        <taxon>Ascomycota</taxon>
        <taxon>Pezizomycotina</taxon>
        <taxon>Eurotiomycetes</taxon>
        <taxon>Eurotiomycetidae</taxon>
        <taxon>Eurotiales</taxon>
        <taxon>Aspergillaceae</taxon>
        <taxon>Penicillium</taxon>
    </lineage>
</organism>
<feature type="transmembrane region" description="Helical" evidence="1">
    <location>
        <begin position="161"/>
        <end position="182"/>
    </location>
</feature>
<sequence length="917" mass="104335">MLRQSNSPWGEAGDSAIMLGDSASRPKAYLHYFCCALPARACSAAFTWESSKKFWFSFLTVSTLCAKVLHIYAHIDSVKPKNLFLWGPTFFVQDAIFLLIAFALTRNFHRTWLRYTASTAIIMGTLILSTMAAANTSFYFTTGAEIHWRQAGGFNRDPASINTLLTGLTGLVIVEVLYIVAAGLTTPWIYNGVESMISIWGSMIKAILKPVAPYAKAGANKALSRWSKGREVFERMKLYESVPLSDYDEEEDKATPSGAPLLDHPPRPFENGRWKSLHWAKSMDWKRDVDWKLWLKRALVVFPTAYIFFVRLLRPPNSSYGFLSQTVIITPFAGVDSESKLAHMFKDRTLDGKTTALTAVPEFDWLPKGKFPGFRDWEDRSRFSHYNSTEDPLHISNLGKDILKPIKAALDSGDVKIKHIFLFKMESTRYDVFPLRNNTYLWDRIQKSYKDKEVPQDVQDRLVNLTRTAERITGSHSGFHRNETIKPYGGINMHNSYTGGTFTLKSIEATTCGVEPLVVDFNHEYEHHIYQPCMPHILDMLSATTNDSKSDDFTDWPWRPAFMQSITDSYDHQDRLTPAMGFKPENTVTVESIDEQHANDTSWTAEKFNFWGYPDSSLAVYFREAIEKAERDHERLFLTHLTGITHHPWDTPNGTYEELIGSQTNAFGGKNDGLNRYLNTIGVNDRWYEEFLNILEETGVANETLIVMTGDHGLSLPEDGNVTPYDNPLETNFHVPLVFANPRLPTLQLNASVSSVQILPTILDLLKNSGSLDDYSTRAVSDLLPMYEGQSIIRPIITHNKKTSYYQFTVMNTGGSMVAMRSADAPYRLIVPLVPEVEFRFTDVSKDPQEEKAIKAFDFKPLMKAVQEDHGEDAAKWVNDAARAAQWWVTDNWNRYEYNPRIPKKPHQSWPSTHKEG</sequence>
<feature type="transmembrane region" description="Helical" evidence="1">
    <location>
        <begin position="54"/>
        <end position="72"/>
    </location>
</feature>
<evidence type="ECO:0000313" key="4">
    <source>
        <dbReference type="Proteomes" id="UP000042958"/>
    </source>
</evidence>
<dbReference type="Gene3D" id="3.40.720.10">
    <property type="entry name" value="Alkaline Phosphatase, subunit A"/>
    <property type="match status" value="1"/>
</dbReference>
<dbReference type="AlphaFoldDB" id="A0A0F7TP30"/>
<dbReference type="PANTHER" id="PTHR43751:SF3">
    <property type="entry name" value="SULFATASE N-TERMINAL DOMAIN-CONTAINING PROTEIN"/>
    <property type="match status" value="1"/>
</dbReference>
<dbReference type="STRING" id="104259.A0A0F7TP30"/>
<feature type="transmembrane region" description="Helical" evidence="1">
    <location>
        <begin position="293"/>
        <end position="313"/>
    </location>
</feature>
<dbReference type="PANTHER" id="PTHR43751">
    <property type="entry name" value="SULFATASE"/>
    <property type="match status" value="1"/>
</dbReference>
<feature type="transmembrane region" description="Helical" evidence="1">
    <location>
        <begin position="117"/>
        <end position="140"/>
    </location>
</feature>
<dbReference type="InterPro" id="IPR017850">
    <property type="entry name" value="Alkaline_phosphatase_core_sf"/>
</dbReference>
<evidence type="ECO:0000256" key="1">
    <source>
        <dbReference type="SAM" id="Phobius"/>
    </source>
</evidence>
<dbReference type="Proteomes" id="UP000042958">
    <property type="component" value="Unassembled WGS sequence"/>
</dbReference>
<gene>
    <name evidence="3" type="ORF">PMG11_06304</name>
</gene>
<dbReference type="OrthoDB" id="103349at2759"/>
<keyword evidence="1" id="KW-0812">Transmembrane</keyword>
<dbReference type="InterPro" id="IPR000917">
    <property type="entry name" value="Sulfatase_N"/>
</dbReference>